<evidence type="ECO:0000256" key="4">
    <source>
        <dbReference type="ARBA" id="ARBA00022989"/>
    </source>
</evidence>
<name>A0ABD1K9W3_9TELE</name>
<evidence type="ECO:0000256" key="2">
    <source>
        <dbReference type="ARBA" id="ARBA00022475"/>
    </source>
</evidence>
<sequence>MNTTKSTSVMASSSALLDCGIDLDSINLVVRYLYFVLFVPALLLNIMAAWISWNINTKSSFIVYLKNLVAADLLMTLLIPLRGADGLPGSSLALRAFNCKFGSVLFYLCMYVSIVLMGVISLDRLFKIVQPGGKLLGQSALFGKVVSAIVWIFLLSTTTIPTIALTNEKPQYNVTSAELCMAMKNDLGKDYHHGVVMFCNVIFLVVLVVIAFCYTCIAKRVIDSYRNSGSKNVEGKRKIKARVFIVLVVFLVCFAPYHITRFPYVKQQVENRINCKWAALKATKSITLLLSATNVCQDPLIYFLLCKAFRKKLCEVKLFKNWFSSTAQVNSVDTSL</sequence>
<feature type="transmembrane region" description="Helical" evidence="10">
    <location>
        <begin position="195"/>
        <end position="218"/>
    </location>
</feature>
<dbReference type="PRINTS" id="PR00237">
    <property type="entry name" value="GPCRRHODOPSN"/>
</dbReference>
<dbReference type="Pfam" id="PF00001">
    <property type="entry name" value="7tm_1"/>
    <property type="match status" value="1"/>
</dbReference>
<feature type="transmembrane region" description="Helical" evidence="10">
    <location>
        <begin position="239"/>
        <end position="259"/>
    </location>
</feature>
<evidence type="ECO:0000256" key="6">
    <source>
        <dbReference type="ARBA" id="ARBA00023136"/>
    </source>
</evidence>
<keyword evidence="2" id="KW-1003">Cell membrane</keyword>
<dbReference type="EMBL" id="JBHFQA010000007">
    <property type="protein sequence ID" value="KAL2095953.1"/>
    <property type="molecule type" value="Genomic_DNA"/>
</dbReference>
<comment type="caution">
    <text evidence="12">The sequence shown here is derived from an EMBL/GenBank/DDBJ whole genome shotgun (WGS) entry which is preliminary data.</text>
</comment>
<keyword evidence="7" id="KW-1015">Disulfide bond</keyword>
<protein>
    <recommendedName>
        <fullName evidence="11">G-protein coupled receptors family 1 profile domain-containing protein</fullName>
    </recommendedName>
</protein>
<keyword evidence="3 10" id="KW-0812">Transmembrane</keyword>
<dbReference type="AlphaFoldDB" id="A0ABD1K9W3"/>
<comment type="subcellular location">
    <subcellularLocation>
        <location evidence="1">Cell membrane</location>
        <topology evidence="1">Multi-pass membrane protein</topology>
    </subcellularLocation>
</comment>
<evidence type="ECO:0000313" key="13">
    <source>
        <dbReference type="Proteomes" id="UP001591681"/>
    </source>
</evidence>
<evidence type="ECO:0000256" key="9">
    <source>
        <dbReference type="ARBA" id="ARBA00023224"/>
    </source>
</evidence>
<feature type="transmembrane region" description="Helical" evidence="10">
    <location>
        <begin position="141"/>
        <end position="164"/>
    </location>
</feature>
<dbReference type="PANTHER" id="PTHR24233">
    <property type="entry name" value="P2Y PURINOCEPTOR-RELATED G-PROTEIN COUPLED RECEPTOR"/>
    <property type="match status" value="1"/>
</dbReference>
<dbReference type="Gene3D" id="1.20.1070.10">
    <property type="entry name" value="Rhodopsin 7-helix transmembrane proteins"/>
    <property type="match status" value="1"/>
</dbReference>
<keyword evidence="9" id="KW-0807">Transducer</keyword>
<keyword evidence="13" id="KW-1185">Reference proteome</keyword>
<evidence type="ECO:0000256" key="3">
    <source>
        <dbReference type="ARBA" id="ARBA00022692"/>
    </source>
</evidence>
<organism evidence="12 13">
    <name type="scientific">Coilia grayii</name>
    <name type="common">Gray's grenadier anchovy</name>
    <dbReference type="NCBI Taxonomy" id="363190"/>
    <lineage>
        <taxon>Eukaryota</taxon>
        <taxon>Metazoa</taxon>
        <taxon>Chordata</taxon>
        <taxon>Craniata</taxon>
        <taxon>Vertebrata</taxon>
        <taxon>Euteleostomi</taxon>
        <taxon>Actinopterygii</taxon>
        <taxon>Neopterygii</taxon>
        <taxon>Teleostei</taxon>
        <taxon>Clupei</taxon>
        <taxon>Clupeiformes</taxon>
        <taxon>Clupeoidei</taxon>
        <taxon>Engraulidae</taxon>
        <taxon>Coilinae</taxon>
        <taxon>Coilia</taxon>
    </lineage>
</organism>
<dbReference type="PROSITE" id="PS50262">
    <property type="entry name" value="G_PROTEIN_RECEP_F1_2"/>
    <property type="match status" value="1"/>
</dbReference>
<evidence type="ECO:0000313" key="12">
    <source>
        <dbReference type="EMBL" id="KAL2095953.1"/>
    </source>
</evidence>
<evidence type="ECO:0000256" key="7">
    <source>
        <dbReference type="ARBA" id="ARBA00023157"/>
    </source>
</evidence>
<keyword evidence="8" id="KW-0675">Receptor</keyword>
<feature type="transmembrane region" description="Helical" evidence="10">
    <location>
        <begin position="101"/>
        <end position="120"/>
    </location>
</feature>
<dbReference type="GO" id="GO:0004930">
    <property type="term" value="F:G protein-coupled receptor activity"/>
    <property type="evidence" value="ECO:0007669"/>
    <property type="project" value="UniProtKB-KW"/>
</dbReference>
<feature type="transmembrane region" description="Helical" evidence="10">
    <location>
        <begin position="32"/>
        <end position="51"/>
    </location>
</feature>
<dbReference type="PRINTS" id="PR01735">
    <property type="entry name" value="P2Y13PRNCPTR"/>
</dbReference>
<evidence type="ECO:0000259" key="11">
    <source>
        <dbReference type="PROSITE" id="PS50262"/>
    </source>
</evidence>
<dbReference type="PANTHER" id="PTHR24233:SF10">
    <property type="entry name" value="P2Y PURINOCEPTOR 13"/>
    <property type="match status" value="1"/>
</dbReference>
<gene>
    <name evidence="12" type="ORF">ACEWY4_008101</name>
</gene>
<reference evidence="12 13" key="1">
    <citation type="submission" date="2024-09" db="EMBL/GenBank/DDBJ databases">
        <title>A chromosome-level genome assembly of Gray's grenadier anchovy, Coilia grayii.</title>
        <authorList>
            <person name="Fu Z."/>
        </authorList>
    </citation>
    <scope>NUCLEOTIDE SEQUENCE [LARGE SCALE GENOMIC DNA]</scope>
    <source>
        <strain evidence="12">G4</strain>
        <tissue evidence="12">Muscle</tissue>
    </source>
</reference>
<keyword evidence="6 10" id="KW-0472">Membrane</keyword>
<evidence type="ECO:0000256" key="1">
    <source>
        <dbReference type="ARBA" id="ARBA00004651"/>
    </source>
</evidence>
<evidence type="ECO:0000256" key="10">
    <source>
        <dbReference type="SAM" id="Phobius"/>
    </source>
</evidence>
<dbReference type="SUPFAM" id="SSF81321">
    <property type="entry name" value="Family A G protein-coupled receptor-like"/>
    <property type="match status" value="1"/>
</dbReference>
<feature type="domain" description="G-protein coupled receptors family 1 profile" evidence="11">
    <location>
        <begin position="41"/>
        <end position="302"/>
    </location>
</feature>
<feature type="transmembrane region" description="Helical" evidence="10">
    <location>
        <begin position="63"/>
        <end position="81"/>
    </location>
</feature>
<dbReference type="Proteomes" id="UP001591681">
    <property type="component" value="Unassembled WGS sequence"/>
</dbReference>
<dbReference type="GO" id="GO:0005886">
    <property type="term" value="C:plasma membrane"/>
    <property type="evidence" value="ECO:0007669"/>
    <property type="project" value="UniProtKB-SubCell"/>
</dbReference>
<keyword evidence="5" id="KW-0297">G-protein coupled receptor</keyword>
<accession>A0ABD1K9W3</accession>
<proteinExistence type="predicted"/>
<evidence type="ECO:0000256" key="8">
    <source>
        <dbReference type="ARBA" id="ARBA00023170"/>
    </source>
</evidence>
<dbReference type="InterPro" id="IPR000276">
    <property type="entry name" value="GPCR_Rhodpsn"/>
</dbReference>
<keyword evidence="4 10" id="KW-1133">Transmembrane helix</keyword>
<dbReference type="InterPro" id="IPR017452">
    <property type="entry name" value="GPCR_Rhodpsn_7TM"/>
</dbReference>
<evidence type="ECO:0000256" key="5">
    <source>
        <dbReference type="ARBA" id="ARBA00023040"/>
    </source>
</evidence>
<dbReference type="InterPro" id="IPR008109">
    <property type="entry name" value="P2Y13_rcpt"/>
</dbReference>